<dbReference type="PROSITE" id="PS50110">
    <property type="entry name" value="RESPONSE_REGULATORY"/>
    <property type="match status" value="1"/>
</dbReference>
<evidence type="ECO:0000256" key="7">
    <source>
        <dbReference type="PROSITE-ProRule" id="PRU01091"/>
    </source>
</evidence>
<dbReference type="Pfam" id="PF00072">
    <property type="entry name" value="Response_reg"/>
    <property type="match status" value="1"/>
</dbReference>
<dbReference type="GO" id="GO:0006355">
    <property type="term" value="P:regulation of DNA-templated transcription"/>
    <property type="evidence" value="ECO:0007669"/>
    <property type="project" value="InterPro"/>
</dbReference>
<feature type="domain" description="Response regulatory" evidence="8">
    <location>
        <begin position="3"/>
        <end position="115"/>
    </location>
</feature>
<dbReference type="Gene3D" id="6.10.250.690">
    <property type="match status" value="1"/>
</dbReference>
<dbReference type="KEGG" id="bon:A361_27435"/>
<dbReference type="SMART" id="SM00448">
    <property type="entry name" value="REC"/>
    <property type="match status" value="1"/>
</dbReference>
<evidence type="ECO:0000256" key="6">
    <source>
        <dbReference type="PROSITE-ProRule" id="PRU00169"/>
    </source>
</evidence>
<evidence type="ECO:0000256" key="1">
    <source>
        <dbReference type="ARBA" id="ARBA00022553"/>
    </source>
</evidence>
<dbReference type="PROSITE" id="PS51755">
    <property type="entry name" value="OMPR_PHOB"/>
    <property type="match status" value="1"/>
</dbReference>
<feature type="DNA-binding region" description="OmpR/PhoB-type" evidence="7">
    <location>
        <begin position="123"/>
        <end position="223"/>
    </location>
</feature>
<gene>
    <name evidence="10" type="ORF">A361_27435</name>
</gene>
<keyword evidence="5" id="KW-0804">Transcription</keyword>
<evidence type="ECO:0000259" key="8">
    <source>
        <dbReference type="PROSITE" id="PS50110"/>
    </source>
</evidence>
<organism evidence="10 11">
    <name type="scientific">Cytobacillus oceanisediminis 2691</name>
    <dbReference type="NCBI Taxonomy" id="1196031"/>
    <lineage>
        <taxon>Bacteria</taxon>
        <taxon>Bacillati</taxon>
        <taxon>Bacillota</taxon>
        <taxon>Bacilli</taxon>
        <taxon>Bacillales</taxon>
        <taxon>Bacillaceae</taxon>
        <taxon>Cytobacillus</taxon>
    </lineage>
</organism>
<dbReference type="Gene3D" id="1.10.10.10">
    <property type="entry name" value="Winged helix-like DNA-binding domain superfamily/Winged helix DNA-binding domain"/>
    <property type="match status" value="1"/>
</dbReference>
<dbReference type="InterPro" id="IPR001867">
    <property type="entry name" value="OmpR/PhoB-type_DNA-bd"/>
</dbReference>
<evidence type="ECO:0000256" key="5">
    <source>
        <dbReference type="ARBA" id="ARBA00023163"/>
    </source>
</evidence>
<dbReference type="SMART" id="SM00862">
    <property type="entry name" value="Trans_reg_C"/>
    <property type="match status" value="1"/>
</dbReference>
<sequence length="224" mass="25761">MKKIMVIDNDQKTQNLLSSLLSPFYRCIQFRSASDAISFLSQKSVSLVILEVVMPDMHGSSTCEKIRRVSNVPIIILSKKSEKEDIVDGFKQGADDYLTKPFNKNELLVRIEALLRRSSLVISDSLFFQGLKWDETSFNLSFNGNTISMTPKEFALVGHLLSNINNVFSREALLQTIWSQEWKTESRTIDSHIRNIREKLRQSGFPVDRHLKTIWGVGYKWETN</sequence>
<keyword evidence="3" id="KW-0805">Transcription regulation</keyword>
<dbReference type="InterPro" id="IPR001789">
    <property type="entry name" value="Sig_transdc_resp-reg_receiver"/>
</dbReference>
<dbReference type="CDD" id="cd00383">
    <property type="entry name" value="trans_reg_C"/>
    <property type="match status" value="1"/>
</dbReference>
<reference evidence="10 11" key="1">
    <citation type="submission" date="2016-04" db="EMBL/GenBank/DDBJ databases">
        <title>Complete genome sequence of Bacillus oceanisediminis strain 2691.</title>
        <authorList>
            <person name="Jeong H."/>
            <person name="Kim H.J."/>
            <person name="Lee D.-W."/>
        </authorList>
    </citation>
    <scope>NUCLEOTIDE SEQUENCE [LARGE SCALE GENOMIC DNA]</scope>
    <source>
        <strain evidence="10 11">2691</strain>
        <plasmid evidence="11">pbo1</plasmid>
    </source>
</reference>
<dbReference type="GO" id="GO:0005829">
    <property type="term" value="C:cytosol"/>
    <property type="evidence" value="ECO:0007669"/>
    <property type="project" value="TreeGrafter"/>
</dbReference>
<dbReference type="Gene3D" id="3.40.50.2300">
    <property type="match status" value="1"/>
</dbReference>
<dbReference type="InterPro" id="IPR011006">
    <property type="entry name" value="CheY-like_superfamily"/>
</dbReference>
<dbReference type="GO" id="GO:0032993">
    <property type="term" value="C:protein-DNA complex"/>
    <property type="evidence" value="ECO:0007669"/>
    <property type="project" value="TreeGrafter"/>
</dbReference>
<accession>A0A160MIG6</accession>
<dbReference type="PANTHER" id="PTHR48111">
    <property type="entry name" value="REGULATOR OF RPOS"/>
    <property type="match status" value="1"/>
</dbReference>
<dbReference type="eggNOG" id="COG0745">
    <property type="taxonomic scope" value="Bacteria"/>
</dbReference>
<dbReference type="Proteomes" id="UP000077856">
    <property type="component" value="Plasmid pBO1"/>
</dbReference>
<evidence type="ECO:0000259" key="9">
    <source>
        <dbReference type="PROSITE" id="PS51755"/>
    </source>
</evidence>
<name>A0A160MIG6_9BACI</name>
<keyword evidence="10" id="KW-0614">Plasmid</keyword>
<evidence type="ECO:0000256" key="2">
    <source>
        <dbReference type="ARBA" id="ARBA00023012"/>
    </source>
</evidence>
<dbReference type="PANTHER" id="PTHR48111:SF73">
    <property type="entry name" value="ALKALINE PHOSPHATASE SYNTHESIS TRANSCRIPTIONAL REGULATORY PROTEIN PHOP"/>
    <property type="match status" value="1"/>
</dbReference>
<dbReference type="SUPFAM" id="SSF52172">
    <property type="entry name" value="CheY-like"/>
    <property type="match status" value="1"/>
</dbReference>
<dbReference type="GO" id="GO:0000976">
    <property type="term" value="F:transcription cis-regulatory region binding"/>
    <property type="evidence" value="ECO:0007669"/>
    <property type="project" value="TreeGrafter"/>
</dbReference>
<evidence type="ECO:0000256" key="4">
    <source>
        <dbReference type="ARBA" id="ARBA00023125"/>
    </source>
</evidence>
<keyword evidence="1" id="KW-0597">Phosphoprotein</keyword>
<dbReference type="Pfam" id="PF00486">
    <property type="entry name" value="Trans_reg_C"/>
    <property type="match status" value="1"/>
</dbReference>
<keyword evidence="4 7" id="KW-0238">DNA-binding</keyword>
<proteinExistence type="predicted"/>
<geneLocation type="plasmid" evidence="11">
    <name>pbo1</name>
</geneLocation>
<evidence type="ECO:0000313" key="11">
    <source>
        <dbReference type="Proteomes" id="UP000077856"/>
    </source>
</evidence>
<protein>
    <submittedName>
        <fullName evidence="10">DNA-binding response regulator</fullName>
    </submittedName>
</protein>
<evidence type="ECO:0000256" key="3">
    <source>
        <dbReference type="ARBA" id="ARBA00023015"/>
    </source>
</evidence>
<dbReference type="AlphaFoldDB" id="A0A160MIG6"/>
<comment type="caution">
    <text evidence="6">Lacks conserved residue(s) required for the propagation of feature annotation.</text>
</comment>
<keyword evidence="2" id="KW-0902">Two-component regulatory system</keyword>
<dbReference type="GO" id="GO:0000156">
    <property type="term" value="F:phosphorelay response regulator activity"/>
    <property type="evidence" value="ECO:0007669"/>
    <property type="project" value="TreeGrafter"/>
</dbReference>
<evidence type="ECO:0000313" key="10">
    <source>
        <dbReference type="EMBL" id="AND42914.1"/>
    </source>
</evidence>
<dbReference type="EMBL" id="CP015507">
    <property type="protein sequence ID" value="AND42914.1"/>
    <property type="molecule type" value="Genomic_DNA"/>
</dbReference>
<dbReference type="RefSeq" id="WP_019380992.1">
    <property type="nucleotide sequence ID" value="NZ_CP015507.1"/>
</dbReference>
<dbReference type="InterPro" id="IPR036388">
    <property type="entry name" value="WH-like_DNA-bd_sf"/>
</dbReference>
<dbReference type="InterPro" id="IPR039420">
    <property type="entry name" value="WalR-like"/>
</dbReference>
<feature type="domain" description="OmpR/PhoB-type" evidence="9">
    <location>
        <begin position="123"/>
        <end position="223"/>
    </location>
</feature>